<organism evidence="12 13">
    <name type="scientific">Pygocentrus nattereri</name>
    <name type="common">Red-bellied piranha</name>
    <dbReference type="NCBI Taxonomy" id="42514"/>
    <lineage>
        <taxon>Eukaryota</taxon>
        <taxon>Metazoa</taxon>
        <taxon>Chordata</taxon>
        <taxon>Craniata</taxon>
        <taxon>Vertebrata</taxon>
        <taxon>Euteleostomi</taxon>
        <taxon>Actinopterygii</taxon>
        <taxon>Neopterygii</taxon>
        <taxon>Teleostei</taxon>
        <taxon>Ostariophysi</taxon>
        <taxon>Characiformes</taxon>
        <taxon>Characoidei</taxon>
        <taxon>Pygocentrus</taxon>
    </lineage>
</organism>
<dbReference type="GO" id="GO:0033018">
    <property type="term" value="C:sarcoplasmic reticulum lumen"/>
    <property type="evidence" value="ECO:0007669"/>
    <property type="project" value="UniProtKB-SubCell"/>
</dbReference>
<reference evidence="12" key="2">
    <citation type="submission" date="2025-08" db="UniProtKB">
        <authorList>
            <consortium name="Ensembl"/>
        </authorList>
    </citation>
    <scope>IDENTIFICATION</scope>
</reference>
<evidence type="ECO:0000256" key="8">
    <source>
        <dbReference type="ARBA" id="ARBA00046160"/>
    </source>
</evidence>
<dbReference type="AlphaFoldDB" id="A0AAR2K2F2"/>
<evidence type="ECO:0000256" key="11">
    <source>
        <dbReference type="SAM" id="SignalP"/>
    </source>
</evidence>
<feature type="region of interest" description="Disordered" evidence="10">
    <location>
        <begin position="385"/>
        <end position="431"/>
    </location>
</feature>
<dbReference type="Proteomes" id="UP001501920">
    <property type="component" value="Chromosome 12"/>
</dbReference>
<dbReference type="PRINTS" id="PR00312">
    <property type="entry name" value="CALSEQUESTRN"/>
</dbReference>
<dbReference type="InterPro" id="IPR018233">
    <property type="entry name" value="Calsequestrin_CS"/>
</dbReference>
<dbReference type="InterPro" id="IPR041858">
    <property type="entry name" value="Calsequestrin_middle_dom"/>
</dbReference>
<dbReference type="Pfam" id="PF01216">
    <property type="entry name" value="Calsequestrin"/>
    <property type="match status" value="1"/>
</dbReference>
<dbReference type="InterPro" id="IPR041859">
    <property type="entry name" value="Calsequestrin_N"/>
</dbReference>
<dbReference type="FunFam" id="3.40.30.10:FF:000047">
    <property type="entry name" value="Calsequestrin"/>
    <property type="match status" value="1"/>
</dbReference>
<evidence type="ECO:0000256" key="6">
    <source>
        <dbReference type="ARBA" id="ARBA00023179"/>
    </source>
</evidence>
<keyword evidence="3 11" id="KW-0732">Signal</keyword>
<evidence type="ECO:0000256" key="3">
    <source>
        <dbReference type="ARBA" id="ARBA00022729"/>
    </source>
</evidence>
<evidence type="ECO:0000256" key="2">
    <source>
        <dbReference type="ARBA" id="ARBA00010987"/>
    </source>
</evidence>
<dbReference type="CDD" id="cd03065">
    <property type="entry name" value="PDI_b_Calsequestrin_N"/>
    <property type="match status" value="1"/>
</dbReference>
<accession>A0AAR2K2F2</accession>
<dbReference type="PANTHER" id="PTHR10033">
    <property type="entry name" value="CALSEQUESTRIN"/>
    <property type="match status" value="1"/>
</dbReference>
<dbReference type="CDD" id="cd03074">
    <property type="entry name" value="PDI_b'_Calsequestrin_C"/>
    <property type="match status" value="1"/>
</dbReference>
<evidence type="ECO:0000256" key="4">
    <source>
        <dbReference type="ARBA" id="ARBA00022837"/>
    </source>
</evidence>
<dbReference type="CDD" id="cd03066">
    <property type="entry name" value="PDI_b_Calsequestrin_middle"/>
    <property type="match status" value="1"/>
</dbReference>
<dbReference type="InterPro" id="IPR036249">
    <property type="entry name" value="Thioredoxin-like_sf"/>
</dbReference>
<protein>
    <recommendedName>
        <fullName evidence="9">Calsequestrin</fullName>
    </recommendedName>
</protein>
<proteinExistence type="inferred from homology"/>
<keyword evidence="4 9" id="KW-0106">Calcium</keyword>
<feature type="signal peptide" evidence="11">
    <location>
        <begin position="1"/>
        <end position="34"/>
    </location>
</feature>
<dbReference type="FunFam" id="3.40.30.10:FF:000033">
    <property type="entry name" value="Calsequestrin"/>
    <property type="match status" value="1"/>
</dbReference>
<dbReference type="GO" id="GO:0005509">
    <property type="term" value="F:calcium ion binding"/>
    <property type="evidence" value="ECO:0007669"/>
    <property type="project" value="InterPro"/>
</dbReference>
<dbReference type="InterPro" id="IPR001393">
    <property type="entry name" value="Calsequestrin"/>
</dbReference>
<comment type="subcellular location">
    <subcellularLocation>
        <location evidence="1">Sarcoplasmic reticulum lumen</location>
    </subcellularLocation>
</comment>
<dbReference type="FunFam" id="3.40.30.10:FF:000031">
    <property type="entry name" value="Calsequestrin"/>
    <property type="match status" value="1"/>
</dbReference>
<dbReference type="Ensembl" id="ENSPNAT00000077287.1">
    <property type="protein sequence ID" value="ENSPNAP00000056291.1"/>
    <property type="gene ID" value="ENSPNAG00000017743.2"/>
</dbReference>
<evidence type="ECO:0000313" key="13">
    <source>
        <dbReference type="Proteomes" id="UP001501920"/>
    </source>
</evidence>
<evidence type="ECO:0000256" key="7">
    <source>
        <dbReference type="ARBA" id="ARBA00023180"/>
    </source>
</evidence>
<evidence type="ECO:0000256" key="9">
    <source>
        <dbReference type="RuleBase" id="RU000648"/>
    </source>
</evidence>
<name>A0AAR2K2F2_PYGNA</name>
<dbReference type="GO" id="GO:0010881">
    <property type="term" value="P:regulation of cardiac muscle contraction by regulation of the release of sequestered calcium ion"/>
    <property type="evidence" value="ECO:0007669"/>
    <property type="project" value="TreeGrafter"/>
</dbReference>
<keyword evidence="5" id="KW-0703">Sarcoplasmic reticulum</keyword>
<dbReference type="Gene3D" id="3.40.30.10">
    <property type="entry name" value="Glutaredoxin"/>
    <property type="match status" value="3"/>
</dbReference>
<dbReference type="GeneTree" id="ENSGT00390000019377"/>
<dbReference type="PROSITE" id="PS00864">
    <property type="entry name" value="CALSEQUESTRIN_2"/>
    <property type="match status" value="1"/>
</dbReference>
<evidence type="ECO:0000313" key="12">
    <source>
        <dbReference type="Ensembl" id="ENSPNAP00000056291.1"/>
    </source>
</evidence>
<keyword evidence="6" id="KW-0514">Muscle protein</keyword>
<evidence type="ECO:0000256" key="10">
    <source>
        <dbReference type="SAM" id="MobiDB-lite"/>
    </source>
</evidence>
<sequence>MSSFSSAHHLYLSTMLPLWLLLPPSLTILSGVFAEEGLEFPSFDGKDRVLDINERNYKKALKKYDMLCLLYHERLPSDRELQQQFHMREMVLELAAQILEDRDIGFGMVDSHKDAKVAKKLGLEEEGSIYVFKDERVIEFDGELSADTLVEFLLDLLEDAVELISNPMELRAFERMDEDIRLIGYFKGRDSEHYKAFQGAAERFQPYVKFFATFDKGVAKQLTLKMNEVDFYEPFMDEPITIPSKPNSEDEIVNFVSRHRRPTLRKLRAEDMFETWVSREDDMDGIHIVAFAEEEDPDGYEFLEILKEVARDNTKNPDLSIVWIDPDDFPLLTAYWEKTFKVDLFRPQIGVVNVTDADSVWLNMPNDEALPTAEELEDWIEDVLSGKVNTEDDDVDDDGDDDDDDDDDDDNDVDDDSDDDDRDDDDDDDDD</sequence>
<dbReference type="PANTHER" id="PTHR10033:SF15">
    <property type="entry name" value="CALSEQUESTRIN-2"/>
    <property type="match status" value="1"/>
</dbReference>
<dbReference type="GO" id="GO:0030018">
    <property type="term" value="C:Z disc"/>
    <property type="evidence" value="ECO:0007669"/>
    <property type="project" value="TreeGrafter"/>
</dbReference>
<feature type="chain" id="PRO_5043400605" description="Calsequestrin" evidence="11">
    <location>
        <begin position="35"/>
        <end position="431"/>
    </location>
</feature>
<keyword evidence="7" id="KW-0325">Glycoprotein</keyword>
<evidence type="ECO:0000256" key="5">
    <source>
        <dbReference type="ARBA" id="ARBA00022951"/>
    </source>
</evidence>
<evidence type="ECO:0000256" key="1">
    <source>
        <dbReference type="ARBA" id="ARBA00004564"/>
    </source>
</evidence>
<comment type="function">
    <text evidence="8">Calsequestrin is a high-capacity, moderate affinity, calcium-binding protein and thus acts as an internal calcium store in muscle. Calcium ions are bound by clusters of acidic residues at the protein surface, especially at the interface between subunits. Can bind around 60 Ca(2+) ions. Regulates the release of lumenal Ca(2+) via the calcium release channel RYR2; this plays an important role in triggering muscle contraction. Plays a role in excitation-contraction coupling in the heart and in regulating the rate of heart beats.</text>
</comment>
<comment type="similarity">
    <text evidence="2 9">Belongs to the calsequestrin family.</text>
</comment>
<keyword evidence="13" id="KW-1185">Reference proteome</keyword>
<feature type="compositionally biased region" description="Acidic residues" evidence="10">
    <location>
        <begin position="391"/>
        <end position="431"/>
    </location>
</feature>
<dbReference type="SUPFAM" id="SSF52833">
    <property type="entry name" value="Thioredoxin-like"/>
    <property type="match status" value="3"/>
</dbReference>
<reference evidence="12 13" key="1">
    <citation type="submission" date="2020-10" db="EMBL/GenBank/DDBJ databases">
        <title>Pygocentrus nattereri (red-bellied piranha) genome, fPygNat1, primary haplotype.</title>
        <authorList>
            <person name="Myers G."/>
            <person name="Meyer A."/>
            <person name="Karagic N."/>
            <person name="Pippel M."/>
            <person name="Winkler S."/>
            <person name="Tracey A."/>
            <person name="Wood J."/>
            <person name="Formenti G."/>
            <person name="Howe K."/>
            <person name="Fedrigo O."/>
            <person name="Jarvis E.D."/>
        </authorList>
    </citation>
    <scope>NUCLEOTIDE SEQUENCE [LARGE SCALE GENOMIC DNA]</scope>
</reference>
<reference evidence="12" key="3">
    <citation type="submission" date="2025-09" db="UniProtKB">
        <authorList>
            <consortium name="Ensembl"/>
        </authorList>
    </citation>
    <scope>IDENTIFICATION</scope>
</reference>
<dbReference type="InterPro" id="IPR041860">
    <property type="entry name" value="Calsequestrin_C"/>
</dbReference>
<gene>
    <name evidence="12" type="primary">CASQ2</name>
</gene>